<evidence type="ECO:0000313" key="2">
    <source>
        <dbReference type="Proteomes" id="UP000316476"/>
    </source>
</evidence>
<dbReference type="AlphaFoldDB" id="A0A5C6FQ80"/>
<dbReference type="RefSeq" id="WP_146410624.1">
    <property type="nucleotide sequence ID" value="NZ_SJPZ01000001.1"/>
</dbReference>
<accession>A0A5C6FQ80</accession>
<sequence>MFTAGRTLWRQDCYVRLPVNQLAVLGRFRHAKCLNLNQVHCTYRQAFVCDSGDGYGEETMK</sequence>
<protein>
    <submittedName>
        <fullName evidence="1">Uncharacterized protein</fullName>
    </submittedName>
</protein>
<proteinExistence type="predicted"/>
<comment type="caution">
    <text evidence="1">The sequence shown here is derived from an EMBL/GenBank/DDBJ whole genome shotgun (WGS) entry which is preliminary data.</text>
</comment>
<dbReference type="Proteomes" id="UP000316476">
    <property type="component" value="Unassembled WGS sequence"/>
</dbReference>
<name>A0A5C6FQ80_9PLAN</name>
<reference evidence="1 2" key="1">
    <citation type="submission" date="2019-02" db="EMBL/GenBank/DDBJ databases">
        <title>Deep-cultivation of Planctomycetes and their phenomic and genomic characterization uncovers novel biology.</title>
        <authorList>
            <person name="Wiegand S."/>
            <person name="Jogler M."/>
            <person name="Boedeker C."/>
            <person name="Pinto D."/>
            <person name="Vollmers J."/>
            <person name="Rivas-Marin E."/>
            <person name="Kohn T."/>
            <person name="Peeters S.H."/>
            <person name="Heuer A."/>
            <person name="Rast P."/>
            <person name="Oberbeckmann S."/>
            <person name="Bunk B."/>
            <person name="Jeske O."/>
            <person name="Meyerdierks A."/>
            <person name="Storesund J.E."/>
            <person name="Kallscheuer N."/>
            <person name="Luecker S."/>
            <person name="Lage O.M."/>
            <person name="Pohl T."/>
            <person name="Merkel B.J."/>
            <person name="Hornburger P."/>
            <person name="Mueller R.-W."/>
            <person name="Bruemmer F."/>
            <person name="Labrenz M."/>
            <person name="Spormann A.M."/>
            <person name="Op Den Camp H."/>
            <person name="Overmann J."/>
            <person name="Amann R."/>
            <person name="Jetten M.S.M."/>
            <person name="Mascher T."/>
            <person name="Medema M.H."/>
            <person name="Devos D.P."/>
            <person name="Kaster A.-K."/>
            <person name="Ovreas L."/>
            <person name="Rohde M."/>
            <person name="Galperin M.Y."/>
            <person name="Jogler C."/>
        </authorList>
    </citation>
    <scope>NUCLEOTIDE SEQUENCE [LARGE SCALE GENOMIC DNA]</scope>
    <source>
        <strain evidence="1 2">V7</strain>
    </source>
</reference>
<dbReference type="EMBL" id="SJPZ01000001">
    <property type="protein sequence ID" value="TWU65039.1"/>
    <property type="molecule type" value="Genomic_DNA"/>
</dbReference>
<organism evidence="1 2">
    <name type="scientific">Crateriforma conspicua</name>
    <dbReference type="NCBI Taxonomy" id="2527996"/>
    <lineage>
        <taxon>Bacteria</taxon>
        <taxon>Pseudomonadati</taxon>
        <taxon>Planctomycetota</taxon>
        <taxon>Planctomycetia</taxon>
        <taxon>Planctomycetales</taxon>
        <taxon>Planctomycetaceae</taxon>
        <taxon>Crateriforma</taxon>
    </lineage>
</organism>
<gene>
    <name evidence="1" type="ORF">V7x_05830</name>
</gene>
<evidence type="ECO:0000313" key="1">
    <source>
        <dbReference type="EMBL" id="TWU65039.1"/>
    </source>
</evidence>